<dbReference type="SUPFAM" id="SSF52743">
    <property type="entry name" value="Subtilisin-like"/>
    <property type="match status" value="1"/>
</dbReference>
<proteinExistence type="inferred from homology"/>
<keyword evidence="4 5" id="KW-0720">Serine protease</keyword>
<feature type="active site" description="Charge relay system" evidence="5">
    <location>
        <position position="166"/>
    </location>
</feature>
<feature type="active site" description="Charge relay system" evidence="5">
    <location>
        <position position="205"/>
    </location>
</feature>
<evidence type="ECO:0000256" key="4">
    <source>
        <dbReference type="ARBA" id="ARBA00022825"/>
    </source>
</evidence>
<dbReference type="InterPro" id="IPR036852">
    <property type="entry name" value="Peptidase_S8/S53_dom_sf"/>
</dbReference>
<evidence type="ECO:0000256" key="1">
    <source>
        <dbReference type="ARBA" id="ARBA00011073"/>
    </source>
</evidence>
<dbReference type="InterPro" id="IPR000209">
    <property type="entry name" value="Peptidase_S8/S53_dom"/>
</dbReference>
<keyword evidence="9" id="KW-1185">Reference proteome</keyword>
<protein>
    <submittedName>
        <fullName evidence="8">S8 family serine peptidase</fullName>
    </submittedName>
</protein>
<keyword evidence="3 5" id="KW-0378">Hydrolase</keyword>
<dbReference type="PANTHER" id="PTHR43806">
    <property type="entry name" value="PEPTIDASE S8"/>
    <property type="match status" value="1"/>
</dbReference>
<dbReference type="InterPro" id="IPR015500">
    <property type="entry name" value="Peptidase_S8_subtilisin-rel"/>
</dbReference>
<dbReference type="CDD" id="cd00306">
    <property type="entry name" value="Peptidases_S8_S53"/>
    <property type="match status" value="1"/>
</dbReference>
<feature type="active site" description="Charge relay system" evidence="5">
    <location>
        <position position="373"/>
    </location>
</feature>
<accession>A0ABW0BRR8</accession>
<evidence type="ECO:0000313" key="9">
    <source>
        <dbReference type="Proteomes" id="UP001596087"/>
    </source>
</evidence>
<evidence type="ECO:0000256" key="3">
    <source>
        <dbReference type="ARBA" id="ARBA00022801"/>
    </source>
</evidence>
<dbReference type="InterPro" id="IPR023828">
    <property type="entry name" value="Peptidase_S8_Ser-AS"/>
</dbReference>
<evidence type="ECO:0000256" key="5">
    <source>
        <dbReference type="PROSITE-ProRule" id="PRU01240"/>
    </source>
</evidence>
<dbReference type="Gene3D" id="3.40.50.200">
    <property type="entry name" value="Peptidase S8/S53 domain"/>
    <property type="match status" value="1"/>
</dbReference>
<comment type="caution">
    <text evidence="8">The sequence shown here is derived from an EMBL/GenBank/DDBJ whole genome shotgun (WGS) entry which is preliminary data.</text>
</comment>
<dbReference type="EMBL" id="JBHSKD010000029">
    <property type="protein sequence ID" value="MFC5179582.1"/>
    <property type="molecule type" value="Genomic_DNA"/>
</dbReference>
<dbReference type="InterPro" id="IPR050131">
    <property type="entry name" value="Peptidase_S8_subtilisin-like"/>
</dbReference>
<sequence length="424" mass="45740">MLHRRLQQLELMVEEQGPDAVAWDSDQPENFTYLYDPAWLLVRAGEEDNVRRTLDETGELLDDWGEPQVIDSVVGPLPLSRLRLPERRDGDPRRVQLAMDALDRAELNAEGRPQVAAPEHWVHLAAGGTGRLCPATEPEPADPRDTWPEPAGDPSVGAGARVVVVDSGWHPPAGDPAGRTPWLDGVTGTDEGNIAGQPLRPYAGHGTFIAGTVRSIAHGAEIWVERFFNGTALREVDMVLGLLQAFEHEPNLINLSAGCTSRKDRPLLSFEVFHEVFFKERNHECLLVAAAGNDGVADPFWPASFDWAIGVGSLNRDETVSDFSNFGSSADLFAVGADLVNAYPDGTYTCHEVPHTGEQRVFKNGAARWSGTSFASPTVVGLIAAEMDGSVGVSTAWANVRGRLVSVPGSGGTGTVDALRPPYT</sequence>
<dbReference type="PANTHER" id="PTHR43806:SF11">
    <property type="entry name" value="CEREVISIN-RELATED"/>
    <property type="match status" value="1"/>
</dbReference>
<dbReference type="Proteomes" id="UP001596087">
    <property type="component" value="Unassembled WGS sequence"/>
</dbReference>
<name>A0ABW0BRR8_9ACTN</name>
<dbReference type="PROSITE" id="PS51892">
    <property type="entry name" value="SUBTILASE"/>
    <property type="match status" value="1"/>
</dbReference>
<feature type="region of interest" description="Disordered" evidence="6">
    <location>
        <begin position="135"/>
        <end position="154"/>
    </location>
</feature>
<dbReference type="PRINTS" id="PR00723">
    <property type="entry name" value="SUBTILISIN"/>
</dbReference>
<evidence type="ECO:0000256" key="6">
    <source>
        <dbReference type="SAM" id="MobiDB-lite"/>
    </source>
</evidence>
<comment type="similarity">
    <text evidence="1 5">Belongs to the peptidase S8 family.</text>
</comment>
<reference evidence="9" key="1">
    <citation type="journal article" date="2019" name="Int. J. Syst. Evol. Microbiol.">
        <title>The Global Catalogue of Microorganisms (GCM) 10K type strain sequencing project: providing services to taxonomists for standard genome sequencing and annotation.</title>
        <authorList>
            <consortium name="The Broad Institute Genomics Platform"/>
            <consortium name="The Broad Institute Genome Sequencing Center for Infectious Disease"/>
            <person name="Wu L."/>
            <person name="Ma J."/>
        </authorList>
    </citation>
    <scope>NUCLEOTIDE SEQUENCE [LARGE SCALE GENOMIC DNA]</scope>
    <source>
        <strain evidence="9">DFY41</strain>
    </source>
</reference>
<evidence type="ECO:0000259" key="7">
    <source>
        <dbReference type="Pfam" id="PF00082"/>
    </source>
</evidence>
<evidence type="ECO:0000256" key="2">
    <source>
        <dbReference type="ARBA" id="ARBA00022670"/>
    </source>
</evidence>
<keyword evidence="2 5" id="KW-0645">Protease</keyword>
<evidence type="ECO:0000313" key="8">
    <source>
        <dbReference type="EMBL" id="MFC5179582.1"/>
    </source>
</evidence>
<gene>
    <name evidence="8" type="ORF">ACFPGP_23115</name>
</gene>
<dbReference type="RefSeq" id="WP_378593874.1">
    <property type="nucleotide sequence ID" value="NZ_JBHSKD010000029.1"/>
</dbReference>
<dbReference type="Pfam" id="PF00082">
    <property type="entry name" value="Peptidase_S8"/>
    <property type="match status" value="1"/>
</dbReference>
<dbReference type="PROSITE" id="PS00138">
    <property type="entry name" value="SUBTILASE_SER"/>
    <property type="match status" value="1"/>
</dbReference>
<organism evidence="8 9">
    <name type="scientific">Nocardioides taihuensis</name>
    <dbReference type="NCBI Taxonomy" id="1835606"/>
    <lineage>
        <taxon>Bacteria</taxon>
        <taxon>Bacillati</taxon>
        <taxon>Actinomycetota</taxon>
        <taxon>Actinomycetes</taxon>
        <taxon>Propionibacteriales</taxon>
        <taxon>Nocardioidaceae</taxon>
        <taxon>Nocardioides</taxon>
    </lineage>
</organism>
<feature type="domain" description="Peptidase S8/S53" evidence="7">
    <location>
        <begin position="162"/>
        <end position="385"/>
    </location>
</feature>